<evidence type="ECO:0000256" key="3">
    <source>
        <dbReference type="ARBA" id="ARBA00022679"/>
    </source>
</evidence>
<dbReference type="AlphaFoldDB" id="A7I1E8"/>
<reference evidence="11" key="1">
    <citation type="submission" date="2007-07" db="EMBL/GenBank/DDBJ databases">
        <title>Complete genome sequence of Campylobacter hominis ATCC BAA-381, a commensal isolated from the human gastrointestinal tract.</title>
        <authorList>
            <person name="Fouts D.E."/>
            <person name="Mongodin E.F."/>
            <person name="Puiu D."/>
            <person name="Sebastian Y."/>
            <person name="Miller W.G."/>
            <person name="Mandrell R.E."/>
            <person name="Nelson K.E."/>
        </authorList>
    </citation>
    <scope>NUCLEOTIDE SEQUENCE [LARGE SCALE GENOMIC DNA]</scope>
    <source>
        <strain evidence="11">ATCC BAA-381 / DSM 21671 / CCUG 45161 / LMG 19568 / NCTC 13146 / CH001A</strain>
    </source>
</reference>
<evidence type="ECO:0000313" key="10">
    <source>
        <dbReference type="EMBL" id="ABS51583.1"/>
    </source>
</evidence>
<evidence type="ECO:0000256" key="9">
    <source>
        <dbReference type="PIRSR" id="PIRSR618319-50"/>
    </source>
</evidence>
<keyword evidence="2 8" id="KW-0963">Cytoplasm</keyword>
<feature type="modified residue" description="N6-(pyridoxal phosphate)lysine" evidence="8 9">
    <location>
        <position position="280"/>
    </location>
</feature>
<dbReference type="RefSeq" id="WP_012108627.1">
    <property type="nucleotide sequence ID" value="NC_009714.1"/>
</dbReference>
<comment type="pathway">
    <text evidence="8">Aminoacyl-tRNA biosynthesis; selenocysteinyl-tRNA(Sec) biosynthesis; selenocysteinyl-tRNA(Sec) from L-seryl-tRNA(Sec) (bacterial route): step 1/1.</text>
</comment>
<evidence type="ECO:0000256" key="5">
    <source>
        <dbReference type="ARBA" id="ARBA00022917"/>
    </source>
</evidence>
<evidence type="ECO:0000256" key="8">
    <source>
        <dbReference type="HAMAP-Rule" id="MF_00423"/>
    </source>
</evidence>
<dbReference type="Proteomes" id="UP000002407">
    <property type="component" value="Chromosome"/>
</dbReference>
<dbReference type="GO" id="GO:0001717">
    <property type="term" value="P:conversion of seryl-tRNAsec to selenocys-tRNAsec"/>
    <property type="evidence" value="ECO:0007669"/>
    <property type="project" value="UniProtKB-UniRule"/>
</dbReference>
<comment type="cofactor">
    <cofactor evidence="1 8 9">
        <name>pyridoxal 5'-phosphate</name>
        <dbReference type="ChEBI" id="CHEBI:597326"/>
    </cofactor>
</comment>
<dbReference type="Gene3D" id="3.90.1150.180">
    <property type="match status" value="1"/>
</dbReference>
<dbReference type="UniPathway" id="UPA00906">
    <property type="reaction ID" value="UER00896"/>
</dbReference>
<organism evidence="10 11">
    <name type="scientific">Campylobacter hominis (strain ATCC BAA-381 / DSM 21671 / CCUG 45161 / LMG 19568 / NCTC 13146 / CH001A)</name>
    <dbReference type="NCBI Taxonomy" id="360107"/>
    <lineage>
        <taxon>Bacteria</taxon>
        <taxon>Pseudomonadati</taxon>
        <taxon>Campylobacterota</taxon>
        <taxon>Epsilonproteobacteria</taxon>
        <taxon>Campylobacterales</taxon>
        <taxon>Campylobacteraceae</taxon>
        <taxon>Campylobacter</taxon>
    </lineage>
</organism>
<dbReference type="Gene3D" id="3.40.640.10">
    <property type="entry name" value="Type I PLP-dependent aspartate aminotransferase-like (Major domain)"/>
    <property type="match status" value="1"/>
</dbReference>
<protein>
    <recommendedName>
        <fullName evidence="8">L-seryl-tRNA(Sec) selenium transferase</fullName>
        <ecNumber evidence="8">2.9.1.1</ecNumber>
    </recommendedName>
    <alternativeName>
        <fullName evidence="8">Selenocysteine synthase</fullName>
        <shortName evidence="8">Sec synthase</shortName>
    </alternativeName>
    <alternativeName>
        <fullName evidence="8">Selenocysteinyl-tRNA(Sec) synthase</fullName>
    </alternativeName>
</protein>
<evidence type="ECO:0000256" key="7">
    <source>
        <dbReference type="ARBA" id="ARBA00044507"/>
    </source>
</evidence>
<dbReference type="EMBL" id="CP000776">
    <property type="protein sequence ID" value="ABS51583.1"/>
    <property type="molecule type" value="Genomic_DNA"/>
</dbReference>
<comment type="catalytic activity">
    <reaction evidence="8">
        <text>L-seryl-tRNA(Sec) + selenophosphate + H(+) = L-selenocysteinyl-tRNA(Sec) + phosphate</text>
        <dbReference type="Rhea" id="RHEA:22728"/>
        <dbReference type="Rhea" id="RHEA-COMP:9742"/>
        <dbReference type="Rhea" id="RHEA-COMP:9743"/>
        <dbReference type="ChEBI" id="CHEBI:15378"/>
        <dbReference type="ChEBI" id="CHEBI:16144"/>
        <dbReference type="ChEBI" id="CHEBI:43474"/>
        <dbReference type="ChEBI" id="CHEBI:78533"/>
        <dbReference type="ChEBI" id="CHEBI:78573"/>
        <dbReference type="EC" id="2.9.1.1"/>
    </reaction>
</comment>
<dbReference type="InterPro" id="IPR015421">
    <property type="entry name" value="PyrdxlP-dep_Trfase_major"/>
</dbReference>
<keyword evidence="4 8" id="KW-0663">Pyridoxal phosphate</keyword>
<sequence>MIKFPKIDKISDKFGECFRPEILRISREIIERERKKAIKGEKFLNESEIFDEISREYENFKNLELKSLINATGIVIHTNFGRSVISPEILDRAGKNLENYTNLEYDQNIGKRGNRYDYTAKLFSLLFDAPDALVVNNNAAAVFLVLNTFCKNKECVVSRGELVEIGGSFRIPEVMINSGAILHEIGTTNKTKLQDYENAICENTALLMKVHRSNFAISGFTGDVYMNEISKLAKKRGLIDYFDIGSGFVYDLNFNLTKDEPKISDLLRAGVSLISFSGDKLFGGVQAGIILGSRELISKLRKNQLLRMLRVDKITLSLLAETIKAYINKEFELIPTISMINESEQNLRKNVEVVAHILSENKISFEICKTETFVGGGSLACRTYPSVAIAFGGIKPEILEEKFRKNGVIGRIENEKFLLDFRSIFKKDLKILANKILDIFHE</sequence>
<dbReference type="InterPro" id="IPR015424">
    <property type="entry name" value="PyrdxlP-dep_Trfase"/>
</dbReference>
<dbReference type="NCBIfam" id="TIGR00474">
    <property type="entry name" value="selA"/>
    <property type="match status" value="1"/>
</dbReference>
<dbReference type="GO" id="GO:0004125">
    <property type="term" value="F:L-seryl-tRNA(Sec) selenium transferase activity"/>
    <property type="evidence" value="ECO:0007669"/>
    <property type="project" value="UniProtKB-UniRule"/>
</dbReference>
<dbReference type="HOGENOM" id="CLU_038142_1_0_7"/>
<dbReference type="PANTHER" id="PTHR32328">
    <property type="entry name" value="L-SERYL-TRNA(SEC) SELENIUM TRANSFERASE"/>
    <property type="match status" value="1"/>
</dbReference>
<keyword evidence="6 8" id="KW-0711">Selenium</keyword>
<dbReference type="SUPFAM" id="SSF53383">
    <property type="entry name" value="PLP-dependent transferases"/>
    <property type="match status" value="1"/>
</dbReference>
<dbReference type="InterPro" id="IPR018319">
    <property type="entry name" value="SelA-like"/>
</dbReference>
<evidence type="ECO:0000313" key="11">
    <source>
        <dbReference type="Proteomes" id="UP000002407"/>
    </source>
</evidence>
<dbReference type="Pfam" id="PF03841">
    <property type="entry name" value="SelA"/>
    <property type="match status" value="1"/>
</dbReference>
<dbReference type="STRING" id="360107.CHAB381_0765"/>
<dbReference type="KEGG" id="cha:CHAB381_0765"/>
<dbReference type="GO" id="GO:0001514">
    <property type="term" value="P:selenocysteine incorporation"/>
    <property type="evidence" value="ECO:0007669"/>
    <property type="project" value="UniProtKB-UniRule"/>
</dbReference>
<comment type="function">
    <text evidence="8">Converts seryl-tRNA(Sec) to selenocysteinyl-tRNA(Sec) required for selenoprotein biosynthesis.</text>
</comment>
<gene>
    <name evidence="8 10" type="primary">selA</name>
    <name evidence="10" type="ordered locus">CHAB381_0765</name>
</gene>
<dbReference type="OrthoDB" id="9787096at2"/>
<proteinExistence type="inferred from homology"/>
<dbReference type="PANTHER" id="PTHR32328:SF0">
    <property type="entry name" value="L-SERYL-TRNA(SEC) SELENIUM TRANSFERASE"/>
    <property type="match status" value="1"/>
</dbReference>
<dbReference type="GO" id="GO:0005737">
    <property type="term" value="C:cytoplasm"/>
    <property type="evidence" value="ECO:0007669"/>
    <property type="project" value="UniProtKB-SubCell"/>
</dbReference>
<keyword evidence="11" id="KW-1185">Reference proteome</keyword>
<dbReference type="eggNOG" id="COG1921">
    <property type="taxonomic scope" value="Bacteria"/>
</dbReference>
<evidence type="ECO:0000256" key="2">
    <source>
        <dbReference type="ARBA" id="ARBA00022490"/>
    </source>
</evidence>
<comment type="subcellular location">
    <subcellularLocation>
        <location evidence="8">Cytoplasm</location>
    </subcellularLocation>
</comment>
<dbReference type="HAMAP" id="MF_00423">
    <property type="entry name" value="SelA"/>
    <property type="match status" value="1"/>
</dbReference>
<comment type="similarity">
    <text evidence="7 8">Belongs to the SelA family.</text>
</comment>
<dbReference type="InterPro" id="IPR004534">
    <property type="entry name" value="SelA_trans"/>
</dbReference>
<dbReference type="EC" id="2.9.1.1" evidence="8"/>
<evidence type="ECO:0000256" key="6">
    <source>
        <dbReference type="ARBA" id="ARBA00023266"/>
    </source>
</evidence>
<name>A7I1E8_CAMHC</name>
<evidence type="ECO:0000256" key="1">
    <source>
        <dbReference type="ARBA" id="ARBA00001933"/>
    </source>
</evidence>
<evidence type="ECO:0000256" key="4">
    <source>
        <dbReference type="ARBA" id="ARBA00022898"/>
    </source>
</evidence>
<accession>A7I1E8</accession>
<keyword evidence="3 8" id="KW-0808">Transferase</keyword>
<keyword evidence="5 8" id="KW-0648">Protein biosynthesis</keyword>